<dbReference type="WBParaSite" id="Bm17847.1">
    <property type="protein sequence ID" value="Bm17847.1"/>
    <property type="gene ID" value="WBGene00268989"/>
</dbReference>
<keyword evidence="1" id="KW-1133">Transmembrane helix</keyword>
<protein>
    <submittedName>
        <fullName evidence="3">Uncharacterized protein</fullName>
    </submittedName>
</protein>
<evidence type="ECO:0000313" key="2">
    <source>
        <dbReference type="Proteomes" id="UP000006672"/>
    </source>
</evidence>
<keyword evidence="1" id="KW-0812">Transmembrane</keyword>
<evidence type="ECO:0000256" key="1">
    <source>
        <dbReference type="SAM" id="Phobius"/>
    </source>
</evidence>
<name>A0A5S6PER0_BRUMA</name>
<evidence type="ECO:0000313" key="3">
    <source>
        <dbReference type="WBParaSite" id="Bm17847.1"/>
    </source>
</evidence>
<organism evidence="2 3">
    <name type="scientific">Brugia malayi</name>
    <name type="common">Filarial nematode worm</name>
    <dbReference type="NCBI Taxonomy" id="6279"/>
    <lineage>
        <taxon>Eukaryota</taxon>
        <taxon>Metazoa</taxon>
        <taxon>Ecdysozoa</taxon>
        <taxon>Nematoda</taxon>
        <taxon>Chromadorea</taxon>
        <taxon>Rhabditida</taxon>
        <taxon>Spirurina</taxon>
        <taxon>Spiruromorpha</taxon>
        <taxon>Filarioidea</taxon>
        <taxon>Onchocercidae</taxon>
        <taxon>Brugia</taxon>
    </lineage>
</organism>
<keyword evidence="1" id="KW-0472">Membrane</keyword>
<reference evidence="3" key="2">
    <citation type="submission" date="2019-12" db="UniProtKB">
        <authorList>
            <consortium name="WormBaseParasite"/>
        </authorList>
    </citation>
    <scope>IDENTIFICATION</scope>
</reference>
<sequence length="498" mass="57967">MYLLMLRCIKMINFIFNFHLFLIIFYLNASTIICNEQQGTDETVVCTNLFTQSNYTASKYCYYWLAMDLSTTVNYKSNDHAESINAEHLLQLCSTSKNDELYGFTYSTENFPIILNSTLNDLTQSTVHLKNEQKVLRYVDAIFFCRKGNLQIDDDNGAMNFITSSFYHKLLADYYQLIISPKEIETINNIRAECLHKGNINTGDSCIAIIEGKADFIPHFDVGLFHMHNLAQFEASDLIKNYFPQQKYESFPIDYLALGNKLFCGSKYIVAGKNGADKYFDHSECVTLSTPDFYYQLCCCDEEFKVCGTLKDDLKIDLSQPIFLINDSLDEPNKLAKYELDEKSIRKKYQNKLDERYRKKSQIVCAIGMLKTNETLSENRLINEAFPANISSCRSIYHYTKKIGEEYQMTIEMNVAFGCTLARKTEIGYHYCQFRGLICPKQKTLPESEMKVECCCEGKHLCNHDMYSYRAFYLLPIYMEVSFSFFFFFFNFNNLNFF</sequence>
<dbReference type="Proteomes" id="UP000006672">
    <property type="component" value="Unassembled WGS sequence"/>
</dbReference>
<dbReference type="AlphaFoldDB" id="A0A5S6PER0"/>
<feature type="transmembrane region" description="Helical" evidence="1">
    <location>
        <begin position="471"/>
        <end position="492"/>
    </location>
</feature>
<proteinExistence type="predicted"/>
<reference evidence="2" key="1">
    <citation type="journal article" date="2007" name="Science">
        <title>Draft genome of the filarial nematode parasite Brugia malayi.</title>
        <authorList>
            <person name="Ghedin E."/>
            <person name="Wang S."/>
            <person name="Spiro D."/>
            <person name="Caler E."/>
            <person name="Zhao Q."/>
            <person name="Crabtree J."/>
            <person name="Allen J.E."/>
            <person name="Delcher A.L."/>
            <person name="Guiliano D.B."/>
            <person name="Miranda-Saavedra D."/>
            <person name="Angiuoli S.V."/>
            <person name="Creasy T."/>
            <person name="Amedeo P."/>
            <person name="Haas B."/>
            <person name="El-Sayed N.M."/>
            <person name="Wortman J.R."/>
            <person name="Feldblyum T."/>
            <person name="Tallon L."/>
            <person name="Schatz M."/>
            <person name="Shumway M."/>
            <person name="Koo H."/>
            <person name="Salzberg S.L."/>
            <person name="Schobel S."/>
            <person name="Pertea M."/>
            <person name="Pop M."/>
            <person name="White O."/>
            <person name="Barton G.J."/>
            <person name="Carlow C.K."/>
            <person name="Crawford M.J."/>
            <person name="Daub J."/>
            <person name="Dimmic M.W."/>
            <person name="Estes C.F."/>
            <person name="Foster J.M."/>
            <person name="Ganatra M."/>
            <person name="Gregory W.F."/>
            <person name="Johnson N.M."/>
            <person name="Jin J."/>
            <person name="Komuniecki R."/>
            <person name="Korf I."/>
            <person name="Kumar S."/>
            <person name="Laney S."/>
            <person name="Li B.W."/>
            <person name="Li W."/>
            <person name="Lindblom T.H."/>
            <person name="Lustigman S."/>
            <person name="Ma D."/>
            <person name="Maina C.V."/>
            <person name="Martin D.M."/>
            <person name="McCarter J.P."/>
            <person name="McReynolds L."/>
            <person name="Mitreva M."/>
            <person name="Nutman T.B."/>
            <person name="Parkinson J."/>
            <person name="Peregrin-Alvarez J.M."/>
            <person name="Poole C."/>
            <person name="Ren Q."/>
            <person name="Saunders L."/>
            <person name="Sluder A.E."/>
            <person name="Smith K."/>
            <person name="Stanke M."/>
            <person name="Unnasch T.R."/>
            <person name="Ware J."/>
            <person name="Wei A.D."/>
            <person name="Weil G."/>
            <person name="Williams D.J."/>
            <person name="Zhang Y."/>
            <person name="Williams S.A."/>
            <person name="Fraser-Liggett C."/>
            <person name="Slatko B."/>
            <person name="Blaxter M.L."/>
            <person name="Scott A.L."/>
        </authorList>
    </citation>
    <scope>NUCLEOTIDE SEQUENCE</scope>
    <source>
        <strain evidence="2">FR3</strain>
    </source>
</reference>
<keyword evidence="2" id="KW-1185">Reference proteome</keyword>
<dbReference type="InParanoid" id="A0A5S6PER0"/>
<feature type="transmembrane region" description="Helical" evidence="1">
    <location>
        <begin position="12"/>
        <end position="29"/>
    </location>
</feature>
<accession>A0A5S6PER0</accession>